<proteinExistence type="predicted"/>
<evidence type="ECO:0000313" key="2">
    <source>
        <dbReference type="Proteomes" id="UP000663869"/>
    </source>
</evidence>
<dbReference type="Proteomes" id="UP000663869">
    <property type="component" value="Unassembled WGS sequence"/>
</dbReference>
<feature type="non-terminal residue" evidence="1">
    <location>
        <position position="1"/>
    </location>
</feature>
<reference evidence="1" key="1">
    <citation type="submission" date="2021-02" db="EMBL/GenBank/DDBJ databases">
        <authorList>
            <person name="Nowell W R."/>
        </authorList>
    </citation>
    <scope>NUCLEOTIDE SEQUENCE</scope>
</reference>
<evidence type="ECO:0000313" key="1">
    <source>
        <dbReference type="EMBL" id="CAF3536561.1"/>
    </source>
</evidence>
<accession>A0A818J1L9</accession>
<sequence length="89" mass="9903">DKDPPDNFDLQTPLKSGFSNLSQQLKMREESDEFGRYAQAVMTDFMNKNLDFALGTNETLALQACYAAADVVNAPEGGLNIELTRKKPF</sequence>
<gene>
    <name evidence="1" type="ORF">FME351_LOCUS18752</name>
</gene>
<dbReference type="EMBL" id="CAJNYU010002345">
    <property type="protein sequence ID" value="CAF3536561.1"/>
    <property type="molecule type" value="Genomic_DNA"/>
</dbReference>
<dbReference type="AlphaFoldDB" id="A0A818J1L9"/>
<organism evidence="1 2">
    <name type="scientific">Rotaria socialis</name>
    <dbReference type="NCBI Taxonomy" id="392032"/>
    <lineage>
        <taxon>Eukaryota</taxon>
        <taxon>Metazoa</taxon>
        <taxon>Spiralia</taxon>
        <taxon>Gnathifera</taxon>
        <taxon>Rotifera</taxon>
        <taxon>Eurotatoria</taxon>
        <taxon>Bdelloidea</taxon>
        <taxon>Philodinida</taxon>
        <taxon>Philodinidae</taxon>
        <taxon>Rotaria</taxon>
    </lineage>
</organism>
<protein>
    <submittedName>
        <fullName evidence="1">Uncharacterized protein</fullName>
    </submittedName>
</protein>
<name>A0A818J1L9_9BILA</name>
<comment type="caution">
    <text evidence="1">The sequence shown here is derived from an EMBL/GenBank/DDBJ whole genome shotgun (WGS) entry which is preliminary data.</text>
</comment>